<organism evidence="1">
    <name type="scientific">Mycobacterium xenopi 4042</name>
    <dbReference type="NCBI Taxonomy" id="1299334"/>
    <lineage>
        <taxon>Bacteria</taxon>
        <taxon>Bacillati</taxon>
        <taxon>Actinomycetota</taxon>
        <taxon>Actinomycetes</taxon>
        <taxon>Mycobacteriales</taxon>
        <taxon>Mycobacteriaceae</taxon>
        <taxon>Mycobacterium</taxon>
    </lineage>
</organism>
<accession>X8BG13</accession>
<protein>
    <submittedName>
        <fullName evidence="1">Uncharacterized protein</fullName>
    </submittedName>
</protein>
<evidence type="ECO:0000313" key="1">
    <source>
        <dbReference type="EMBL" id="EUA42173.1"/>
    </source>
</evidence>
<dbReference type="AlphaFoldDB" id="X8BG13"/>
<name>X8BG13_MYCXE</name>
<sequence length="69" mass="7452">MATLERHTGPLLKVIQRKRQLGDEAVQLRRGVHGVAEWGKQAEWSAVAGASAYTHARSLVRGSGDVVMG</sequence>
<dbReference type="EMBL" id="JAOB01000042">
    <property type="protein sequence ID" value="EUA42173.1"/>
    <property type="molecule type" value="Genomic_DNA"/>
</dbReference>
<comment type="caution">
    <text evidence="1">The sequence shown here is derived from an EMBL/GenBank/DDBJ whole genome shotgun (WGS) entry which is preliminary data.</text>
</comment>
<gene>
    <name evidence="1" type="ORF">I553_6033</name>
</gene>
<reference evidence="1" key="1">
    <citation type="submission" date="2014-01" db="EMBL/GenBank/DDBJ databases">
        <authorList>
            <person name="Brown-Elliot B."/>
            <person name="Wallace R."/>
            <person name="Lenaerts A."/>
            <person name="Ordway D."/>
            <person name="DeGroote M.A."/>
            <person name="Parker T."/>
            <person name="Sizemore C."/>
            <person name="Tallon L.J."/>
            <person name="Sadzewicz L.K."/>
            <person name="Sengamalay N."/>
            <person name="Fraser C.M."/>
            <person name="Hine E."/>
            <person name="Shefchek K.A."/>
            <person name="Das S.P."/>
            <person name="Tettelin H."/>
        </authorList>
    </citation>
    <scope>NUCLEOTIDE SEQUENCE [LARGE SCALE GENOMIC DNA]</scope>
    <source>
        <strain evidence="1">4042</strain>
    </source>
</reference>
<proteinExistence type="predicted"/>
<dbReference type="PATRIC" id="fig|1299334.3.peg.4198"/>